<dbReference type="InterPro" id="IPR010035">
    <property type="entry name" value="Thi_S"/>
</dbReference>
<dbReference type="Gene3D" id="3.20.20.70">
    <property type="entry name" value="Aldolase class I"/>
    <property type="match status" value="1"/>
</dbReference>
<evidence type="ECO:0000256" key="7">
    <source>
        <dbReference type="ARBA" id="ARBA00049897"/>
    </source>
</evidence>
<evidence type="ECO:0000256" key="3">
    <source>
        <dbReference type="ARBA" id="ARBA00011960"/>
    </source>
</evidence>
<sequence length="172" mass="18760">METAQMAEITIQLNGEPHRLGDGLTIADLVRSLDLDPAKVAVERNLEIVPRSTLADLIVEDGDAFEIVHFVGGGDHRADKVIDEGWTVAGKTFQSRLIVGTGKYKDFEENAAAVAAAGAEIVTVAVRRVNVMDRNQPVLMDYIDPQKITYLPNTAGCFNADDAIRTLRLARE</sequence>
<dbReference type="SUPFAM" id="SSF54285">
    <property type="entry name" value="MoaD/ThiS"/>
    <property type="match status" value="1"/>
</dbReference>
<protein>
    <recommendedName>
        <fullName evidence="3">thiazole synthase</fullName>
        <ecNumber evidence="3">2.8.1.10</ecNumber>
    </recommendedName>
</protein>
<evidence type="ECO:0000256" key="5">
    <source>
        <dbReference type="ARBA" id="ARBA00022977"/>
    </source>
</evidence>
<dbReference type="InterPro" id="IPR013785">
    <property type="entry name" value="Aldolase_TIM"/>
</dbReference>
<dbReference type="InterPro" id="IPR033983">
    <property type="entry name" value="Thiazole_synthase_ThiG"/>
</dbReference>
<dbReference type="InterPro" id="IPR016155">
    <property type="entry name" value="Mopterin_synth/thiamin_S_b"/>
</dbReference>
<dbReference type="Pfam" id="PF02597">
    <property type="entry name" value="ThiS"/>
    <property type="match status" value="1"/>
</dbReference>
<evidence type="ECO:0000256" key="4">
    <source>
        <dbReference type="ARBA" id="ARBA00022679"/>
    </source>
</evidence>
<dbReference type="GO" id="GO:1990107">
    <property type="term" value="F:thiazole synthase activity"/>
    <property type="evidence" value="ECO:0007669"/>
    <property type="project" value="UniProtKB-EC"/>
</dbReference>
<keyword evidence="5" id="KW-0784">Thiamine biosynthesis</keyword>
<name>A0A3B0RZU0_9ZZZZ</name>
<comment type="pathway">
    <text evidence="2">Cofactor biosynthesis; thiamine diphosphate biosynthesis.</text>
</comment>
<reference evidence="9" key="1">
    <citation type="submission" date="2018-06" db="EMBL/GenBank/DDBJ databases">
        <authorList>
            <person name="Zhirakovskaya E."/>
        </authorList>
    </citation>
    <scope>NUCLEOTIDE SEQUENCE</scope>
</reference>
<evidence type="ECO:0000313" key="9">
    <source>
        <dbReference type="EMBL" id="VAV93768.1"/>
    </source>
</evidence>
<feature type="domain" description="Thiazole synthase ThiG" evidence="8">
    <location>
        <begin position="88"/>
        <end position="172"/>
    </location>
</feature>
<dbReference type="Pfam" id="PF05690">
    <property type="entry name" value="ThiG"/>
    <property type="match status" value="1"/>
</dbReference>
<dbReference type="InterPro" id="IPR012675">
    <property type="entry name" value="Beta-grasp_dom_sf"/>
</dbReference>
<evidence type="ECO:0000256" key="6">
    <source>
        <dbReference type="ARBA" id="ARBA00023270"/>
    </source>
</evidence>
<dbReference type="CDD" id="cd00565">
    <property type="entry name" value="Ubl_ThiS"/>
    <property type="match status" value="1"/>
</dbReference>
<dbReference type="Gene3D" id="3.10.20.30">
    <property type="match status" value="1"/>
</dbReference>
<dbReference type="PANTHER" id="PTHR34266:SF2">
    <property type="entry name" value="THIAZOLE SYNTHASE"/>
    <property type="match status" value="1"/>
</dbReference>
<organism evidence="9">
    <name type="scientific">hydrothermal vent metagenome</name>
    <dbReference type="NCBI Taxonomy" id="652676"/>
    <lineage>
        <taxon>unclassified sequences</taxon>
        <taxon>metagenomes</taxon>
        <taxon>ecological metagenomes</taxon>
    </lineage>
</organism>
<feature type="non-terminal residue" evidence="9">
    <location>
        <position position="172"/>
    </location>
</feature>
<dbReference type="PANTHER" id="PTHR34266">
    <property type="entry name" value="THIAZOLE SYNTHASE"/>
    <property type="match status" value="1"/>
</dbReference>
<keyword evidence="6" id="KW-0704">Schiff base</keyword>
<accession>A0A3B0RZU0</accession>
<evidence type="ECO:0000256" key="2">
    <source>
        <dbReference type="ARBA" id="ARBA00004948"/>
    </source>
</evidence>
<gene>
    <name evidence="9" type="ORF">MNBD_ALPHA04-1605</name>
</gene>
<evidence type="ECO:0000259" key="8">
    <source>
        <dbReference type="Pfam" id="PF05690"/>
    </source>
</evidence>
<dbReference type="NCBIfam" id="TIGR01683">
    <property type="entry name" value="thiS"/>
    <property type="match status" value="1"/>
</dbReference>
<comment type="catalytic activity">
    <reaction evidence="7">
        <text>[ThiS sulfur-carrier protein]-C-terminal-Gly-aminoethanethioate + 2-iminoacetate + 1-deoxy-D-xylulose 5-phosphate = [ThiS sulfur-carrier protein]-C-terminal Gly-Gly + 2-[(2R,5Z)-2-carboxy-4-methylthiazol-5(2H)-ylidene]ethyl phosphate + 2 H2O + H(+)</text>
        <dbReference type="Rhea" id="RHEA:26297"/>
        <dbReference type="Rhea" id="RHEA-COMP:12909"/>
        <dbReference type="Rhea" id="RHEA-COMP:19908"/>
        <dbReference type="ChEBI" id="CHEBI:15377"/>
        <dbReference type="ChEBI" id="CHEBI:15378"/>
        <dbReference type="ChEBI" id="CHEBI:57792"/>
        <dbReference type="ChEBI" id="CHEBI:62899"/>
        <dbReference type="ChEBI" id="CHEBI:77846"/>
        <dbReference type="ChEBI" id="CHEBI:90778"/>
        <dbReference type="ChEBI" id="CHEBI:232372"/>
        <dbReference type="EC" id="2.8.1.10"/>
    </reaction>
</comment>
<dbReference type="AlphaFoldDB" id="A0A3B0RZU0"/>
<dbReference type="EMBL" id="UOEF01000169">
    <property type="protein sequence ID" value="VAV93768.1"/>
    <property type="molecule type" value="Genomic_DNA"/>
</dbReference>
<dbReference type="SUPFAM" id="SSF110399">
    <property type="entry name" value="ThiG-like"/>
    <property type="match status" value="1"/>
</dbReference>
<evidence type="ECO:0000256" key="1">
    <source>
        <dbReference type="ARBA" id="ARBA00002834"/>
    </source>
</evidence>
<comment type="function">
    <text evidence="1">Catalyzes the rearrangement of 1-deoxy-D-xylulose 5-phosphate (DXP) to produce the thiazole phosphate moiety of thiamine. Sulfur is provided by the thiocarboxylate moiety of the carrier protein ThiS. In vitro, sulfur can be provided by H(2)S.</text>
</comment>
<proteinExistence type="predicted"/>
<dbReference type="EC" id="2.8.1.10" evidence="3"/>
<keyword evidence="4 9" id="KW-0808">Transferase</keyword>
<dbReference type="InterPro" id="IPR003749">
    <property type="entry name" value="ThiS/MoaD-like"/>
</dbReference>
<dbReference type="InterPro" id="IPR008867">
    <property type="entry name" value="ThiG"/>
</dbReference>